<dbReference type="EMBL" id="QFQP01000023">
    <property type="protein sequence ID" value="PZR08845.1"/>
    <property type="molecule type" value="Genomic_DNA"/>
</dbReference>
<evidence type="ECO:0000256" key="2">
    <source>
        <dbReference type="SAM" id="Phobius"/>
    </source>
</evidence>
<name>A0A2W5TBV5_9BACT</name>
<evidence type="ECO:0000256" key="1">
    <source>
        <dbReference type="SAM" id="Coils"/>
    </source>
</evidence>
<gene>
    <name evidence="3" type="ORF">DI536_23410</name>
</gene>
<feature type="coiled-coil region" evidence="1">
    <location>
        <begin position="256"/>
        <end position="306"/>
    </location>
</feature>
<reference evidence="3 4" key="1">
    <citation type="submission" date="2017-08" db="EMBL/GenBank/DDBJ databases">
        <title>Infants hospitalized years apart are colonized by the same room-sourced microbial strains.</title>
        <authorList>
            <person name="Brooks B."/>
            <person name="Olm M.R."/>
            <person name="Firek B.A."/>
            <person name="Baker R."/>
            <person name="Thomas B.C."/>
            <person name="Morowitz M.J."/>
            <person name="Banfield J.F."/>
        </authorList>
    </citation>
    <scope>NUCLEOTIDE SEQUENCE [LARGE SCALE GENOMIC DNA]</scope>
    <source>
        <strain evidence="3">S2_003_000_R2_14</strain>
    </source>
</reference>
<accession>A0A2W5TBV5</accession>
<evidence type="ECO:0000313" key="3">
    <source>
        <dbReference type="EMBL" id="PZR08845.1"/>
    </source>
</evidence>
<feature type="transmembrane region" description="Helical" evidence="2">
    <location>
        <begin position="39"/>
        <end position="58"/>
    </location>
</feature>
<keyword evidence="2" id="KW-0812">Transmembrane</keyword>
<feature type="transmembrane region" description="Helical" evidence="2">
    <location>
        <begin position="122"/>
        <end position="146"/>
    </location>
</feature>
<feature type="transmembrane region" description="Helical" evidence="2">
    <location>
        <begin position="158"/>
        <end position="178"/>
    </location>
</feature>
<dbReference type="Proteomes" id="UP000249061">
    <property type="component" value="Unassembled WGS sequence"/>
</dbReference>
<proteinExistence type="predicted"/>
<organism evidence="3 4">
    <name type="scientific">Archangium gephyra</name>
    <dbReference type="NCBI Taxonomy" id="48"/>
    <lineage>
        <taxon>Bacteria</taxon>
        <taxon>Pseudomonadati</taxon>
        <taxon>Myxococcota</taxon>
        <taxon>Myxococcia</taxon>
        <taxon>Myxococcales</taxon>
        <taxon>Cystobacterineae</taxon>
        <taxon>Archangiaceae</taxon>
        <taxon>Archangium</taxon>
    </lineage>
</organism>
<keyword evidence="1" id="KW-0175">Coiled coil</keyword>
<feature type="transmembrane region" description="Helical" evidence="2">
    <location>
        <begin position="78"/>
        <end position="102"/>
    </location>
</feature>
<evidence type="ECO:0000313" key="4">
    <source>
        <dbReference type="Proteomes" id="UP000249061"/>
    </source>
</evidence>
<keyword evidence="2" id="KW-0472">Membrane</keyword>
<sequence>MSNTAVIQLQHREAFERNVTRALAAGAGAGLLAFVASRIHWPVPLSFLAIVATSLACVRGDRTDRLLLTGLSVVLPALPWLFGFSAAWTVGMAGAAAGLLMVKSRVAERGEEGSVGSDRPGPLHYAGAALATGGLAVAGTQVAKILASRLQDMSTPSLINFAVSGVTIALFAGIGSLASHVALKSDPVEAKLEELLPTLSGEFEQQVSRALSLYRQAGVQLAALPRDAAREELARTLSKLTRDAGELAGEWAGVEAQVHENAHAELQKEIDELEKSARGARDAVARQQLENAAQSLKEELTRLGEVRLKRERVLARLKSQVALLERARVALIGMRSTHATVRAAEMAAVARKLNALALSQADEARLGHEVATHTELGSLEKTAADKALEPIAPIATSTVESLAAPDDSIKN</sequence>
<dbReference type="AlphaFoldDB" id="A0A2W5TBV5"/>
<keyword evidence="2" id="KW-1133">Transmembrane helix</keyword>
<comment type="caution">
    <text evidence="3">The sequence shown here is derived from an EMBL/GenBank/DDBJ whole genome shotgun (WGS) entry which is preliminary data.</text>
</comment>
<protein>
    <submittedName>
        <fullName evidence="3">Uncharacterized protein</fullName>
    </submittedName>
</protein>